<dbReference type="GO" id="GO:0005634">
    <property type="term" value="C:nucleus"/>
    <property type="evidence" value="ECO:0007669"/>
    <property type="project" value="UniProtKB-SubCell"/>
</dbReference>
<dbReference type="Proteomes" id="UP000646827">
    <property type="component" value="Unassembled WGS sequence"/>
</dbReference>
<keyword evidence="2 5" id="KW-0238">DNA-binding</keyword>
<dbReference type="InterPro" id="IPR000047">
    <property type="entry name" value="HTH_motif"/>
</dbReference>
<keyword evidence="3 5" id="KW-0371">Homeobox</keyword>
<dbReference type="InterPro" id="IPR017970">
    <property type="entry name" value="Homeobox_CS"/>
</dbReference>
<evidence type="ECO:0000256" key="3">
    <source>
        <dbReference type="ARBA" id="ARBA00023155"/>
    </source>
</evidence>
<dbReference type="Gene3D" id="1.10.10.60">
    <property type="entry name" value="Homeodomain-like"/>
    <property type="match status" value="1"/>
</dbReference>
<feature type="compositionally biased region" description="Low complexity" evidence="7">
    <location>
        <begin position="97"/>
        <end position="112"/>
    </location>
</feature>
<dbReference type="PROSITE" id="PS00027">
    <property type="entry name" value="HOMEOBOX_1"/>
    <property type="match status" value="1"/>
</dbReference>
<dbReference type="OrthoDB" id="6159439at2759"/>
<accession>A0A8H7S8Y5</accession>
<reference evidence="9 10" key="1">
    <citation type="submission" date="2020-12" db="EMBL/GenBank/DDBJ databases">
        <title>Metabolic potential, ecology and presence of endohyphal bacteria is reflected in genomic diversity of Mucoromycotina.</title>
        <authorList>
            <person name="Muszewska A."/>
            <person name="Okrasinska A."/>
            <person name="Steczkiewicz K."/>
            <person name="Drgas O."/>
            <person name="Orlowska M."/>
            <person name="Perlinska-Lenart U."/>
            <person name="Aleksandrzak-Piekarczyk T."/>
            <person name="Szatraj K."/>
            <person name="Zielenkiewicz U."/>
            <person name="Pilsyk S."/>
            <person name="Malc E."/>
            <person name="Mieczkowski P."/>
            <person name="Kruszewska J.S."/>
            <person name="Biernat P."/>
            <person name="Pawlowska J."/>
        </authorList>
    </citation>
    <scope>NUCLEOTIDE SEQUENCE [LARGE SCALE GENOMIC DNA]</scope>
    <source>
        <strain evidence="9 10">CBS 142.35</strain>
    </source>
</reference>
<evidence type="ECO:0000259" key="8">
    <source>
        <dbReference type="PROSITE" id="PS50071"/>
    </source>
</evidence>
<dbReference type="InterPro" id="IPR051000">
    <property type="entry name" value="Homeobox_DNA-bind_prot"/>
</dbReference>
<feature type="compositionally biased region" description="Basic and acidic residues" evidence="7">
    <location>
        <begin position="117"/>
        <end position="136"/>
    </location>
</feature>
<feature type="compositionally biased region" description="Polar residues" evidence="7">
    <location>
        <begin position="283"/>
        <end position="298"/>
    </location>
</feature>
<dbReference type="SUPFAM" id="SSF46689">
    <property type="entry name" value="Homeodomain-like"/>
    <property type="match status" value="1"/>
</dbReference>
<evidence type="ECO:0000256" key="7">
    <source>
        <dbReference type="SAM" id="MobiDB-lite"/>
    </source>
</evidence>
<feature type="region of interest" description="Disordered" evidence="7">
    <location>
        <begin position="1"/>
        <end position="141"/>
    </location>
</feature>
<name>A0A8H7S8Y5_9FUNG</name>
<feature type="compositionally biased region" description="Low complexity" evidence="7">
    <location>
        <begin position="347"/>
        <end position="358"/>
    </location>
</feature>
<protein>
    <recommendedName>
        <fullName evidence="8">Homeobox domain-containing protein</fullName>
    </recommendedName>
</protein>
<dbReference type="InterPro" id="IPR009057">
    <property type="entry name" value="Homeodomain-like_sf"/>
</dbReference>
<feature type="domain" description="Homeobox" evidence="8">
    <location>
        <begin position="149"/>
        <end position="209"/>
    </location>
</feature>
<feature type="compositionally biased region" description="Low complexity" evidence="7">
    <location>
        <begin position="1"/>
        <end position="11"/>
    </location>
</feature>
<dbReference type="PANTHER" id="PTHR24324">
    <property type="entry name" value="HOMEOBOX PROTEIN HHEX"/>
    <property type="match status" value="1"/>
</dbReference>
<feature type="region of interest" description="Disordered" evidence="7">
    <location>
        <begin position="273"/>
        <end position="298"/>
    </location>
</feature>
<dbReference type="InterPro" id="IPR001356">
    <property type="entry name" value="HD"/>
</dbReference>
<dbReference type="EMBL" id="JAEPRB010000033">
    <property type="protein sequence ID" value="KAG2225040.1"/>
    <property type="molecule type" value="Genomic_DNA"/>
</dbReference>
<dbReference type="CDD" id="cd00086">
    <property type="entry name" value="homeodomain"/>
    <property type="match status" value="1"/>
</dbReference>
<feature type="DNA-binding region" description="Homeobox" evidence="5">
    <location>
        <begin position="151"/>
        <end position="210"/>
    </location>
</feature>
<dbReference type="PANTHER" id="PTHR24324:SF5">
    <property type="entry name" value="HEMATOPOIETICALLY-EXPRESSED HOMEOBOX PROTEIN HHEX"/>
    <property type="match status" value="1"/>
</dbReference>
<evidence type="ECO:0000256" key="2">
    <source>
        <dbReference type="ARBA" id="ARBA00023125"/>
    </source>
</evidence>
<dbReference type="GO" id="GO:0000978">
    <property type="term" value="F:RNA polymerase II cis-regulatory region sequence-specific DNA binding"/>
    <property type="evidence" value="ECO:0007669"/>
    <property type="project" value="TreeGrafter"/>
</dbReference>
<feature type="region of interest" description="Disordered" evidence="7">
    <location>
        <begin position="327"/>
        <end position="364"/>
    </location>
</feature>
<keyword evidence="10" id="KW-1185">Reference proteome</keyword>
<feature type="region of interest" description="Disordered" evidence="7">
    <location>
        <begin position="395"/>
        <end position="417"/>
    </location>
</feature>
<evidence type="ECO:0000313" key="10">
    <source>
        <dbReference type="Proteomes" id="UP000646827"/>
    </source>
</evidence>
<dbReference type="AlphaFoldDB" id="A0A8H7S8Y5"/>
<evidence type="ECO:0000256" key="1">
    <source>
        <dbReference type="ARBA" id="ARBA00004123"/>
    </source>
</evidence>
<dbReference type="PROSITE" id="PS50071">
    <property type="entry name" value="HOMEOBOX_2"/>
    <property type="match status" value="1"/>
</dbReference>
<feature type="compositionally biased region" description="Low complexity" evidence="7">
    <location>
        <begin position="18"/>
        <end position="39"/>
    </location>
</feature>
<evidence type="ECO:0000256" key="4">
    <source>
        <dbReference type="ARBA" id="ARBA00023242"/>
    </source>
</evidence>
<proteinExistence type="predicted"/>
<comment type="subcellular location">
    <subcellularLocation>
        <location evidence="1 5 6">Nucleus</location>
    </subcellularLocation>
</comment>
<dbReference type="Pfam" id="PF00046">
    <property type="entry name" value="Homeodomain"/>
    <property type="match status" value="1"/>
</dbReference>
<organism evidence="9 10">
    <name type="scientific">Circinella minor</name>
    <dbReference type="NCBI Taxonomy" id="1195481"/>
    <lineage>
        <taxon>Eukaryota</taxon>
        <taxon>Fungi</taxon>
        <taxon>Fungi incertae sedis</taxon>
        <taxon>Mucoromycota</taxon>
        <taxon>Mucoromycotina</taxon>
        <taxon>Mucoromycetes</taxon>
        <taxon>Mucorales</taxon>
        <taxon>Lichtheimiaceae</taxon>
        <taxon>Circinella</taxon>
    </lineage>
</organism>
<dbReference type="GO" id="GO:0000981">
    <property type="term" value="F:DNA-binding transcription factor activity, RNA polymerase II-specific"/>
    <property type="evidence" value="ECO:0007669"/>
    <property type="project" value="InterPro"/>
</dbReference>
<comment type="caution">
    <text evidence="9">The sequence shown here is derived from an EMBL/GenBank/DDBJ whole genome shotgun (WGS) entry which is preliminary data.</text>
</comment>
<keyword evidence="4 5" id="KW-0539">Nucleus</keyword>
<sequence length="433" mass="48748">MQQQQDQQQLQPEKPKLSQEQLSPSQQQQPQLKLFHQLPSFSQFEQQHDDNNRRSSLAISALLNDVAVDPHRSPDVLTPQRSEPPDYFSPLKSPNLSSGNPSPIMSSSVASSPGPPRHLERPKSWHKDTITPEGFHRRTNSNGDVIVSTIAKAKRKRISPDQFKRLSEVFEQTDTPSSEVRENLANELGMTKREVQVWFQNRRAKINRTKVNSTNGNSMRSTPLQSYQHHHFATPHHSRFHYHHHQQQQKHFAGPNYSQPVVRRASAHSILEPHRTLPPRPVPQSTLSYPPSIHTNPMHIQSQPQLLQPIAPMPVNQQQRQLPYIQIDDSPTSSGQKRQLAPPLSYQTPQQQQQQQTPIVSSFPTSNYYNYGGGGGTGTIHDRGGNIHHSLANLSIQSNSNGGAGPARKRAKSRTSSIDMLASAAEYVKNESK</sequence>
<gene>
    <name evidence="9" type="ORF">INT45_003240</name>
</gene>
<dbReference type="PRINTS" id="PR00031">
    <property type="entry name" value="HTHREPRESSR"/>
</dbReference>
<evidence type="ECO:0000313" key="9">
    <source>
        <dbReference type="EMBL" id="KAG2225040.1"/>
    </source>
</evidence>
<dbReference type="SMART" id="SM00389">
    <property type="entry name" value="HOX"/>
    <property type="match status" value="1"/>
</dbReference>
<evidence type="ECO:0000256" key="6">
    <source>
        <dbReference type="RuleBase" id="RU000682"/>
    </source>
</evidence>
<evidence type="ECO:0000256" key="5">
    <source>
        <dbReference type="PROSITE-ProRule" id="PRU00108"/>
    </source>
</evidence>
<dbReference type="GO" id="GO:0030154">
    <property type="term" value="P:cell differentiation"/>
    <property type="evidence" value="ECO:0007669"/>
    <property type="project" value="TreeGrafter"/>
</dbReference>